<reference evidence="1 2" key="1">
    <citation type="submission" date="2019-12" db="EMBL/GenBank/DDBJ databases">
        <title>Complete genome sequence of Leuconostoc lactis strain AVN1 provides insights into metabolic potential.</title>
        <authorList>
            <person name="Besrour N."/>
            <person name="Najjari A."/>
            <person name="Fhoula I."/>
            <person name="Jaballah S."/>
            <person name="Klibi N."/>
            <person name="Ouzari H.I."/>
        </authorList>
    </citation>
    <scope>NUCLEOTIDE SEQUENCE [LARGE SCALE GENOMIC DNA]</scope>
    <source>
        <strain evidence="1 2">AVN1</strain>
    </source>
</reference>
<proteinExistence type="predicted"/>
<comment type="caution">
    <text evidence="1">The sequence shown here is derived from an EMBL/GenBank/DDBJ whole genome shotgun (WGS) entry which is preliminary data.</text>
</comment>
<evidence type="ECO:0000313" key="1">
    <source>
        <dbReference type="EMBL" id="MWN20691.1"/>
    </source>
</evidence>
<sequence length="130" mass="14162">MTQADLNLDETLRDLAEAALKALPKNRQEELKAKATETSDALREKAYDAAYATADFAGDVTEKAKAKAAELKDKSQEKYGEKIDLIQSVTSRFAASKLVRGFGATGMAASVAKTAMRKYSHKKSSKKETK</sequence>
<dbReference type="Proteomes" id="UP000478636">
    <property type="component" value="Unassembled WGS sequence"/>
</dbReference>
<evidence type="ECO:0000313" key="2">
    <source>
        <dbReference type="Proteomes" id="UP000478636"/>
    </source>
</evidence>
<protein>
    <submittedName>
        <fullName evidence="1">Uncharacterized protein</fullName>
    </submittedName>
</protein>
<dbReference type="AlphaFoldDB" id="A0A6L7AE09"/>
<accession>A0A6L7AE09</accession>
<organism evidence="1 2">
    <name type="scientific">Leuconostoc lactis</name>
    <dbReference type="NCBI Taxonomy" id="1246"/>
    <lineage>
        <taxon>Bacteria</taxon>
        <taxon>Bacillati</taxon>
        <taxon>Bacillota</taxon>
        <taxon>Bacilli</taxon>
        <taxon>Lactobacillales</taxon>
        <taxon>Lactobacillaceae</taxon>
        <taxon>Leuconostoc</taxon>
    </lineage>
</organism>
<name>A0A6L7AE09_LEULA</name>
<gene>
    <name evidence="1" type="ORF">GQS40_02560</name>
</gene>
<dbReference type="EMBL" id="WSZI01000011">
    <property type="protein sequence ID" value="MWN20691.1"/>
    <property type="molecule type" value="Genomic_DNA"/>
</dbReference>
<dbReference type="Gene3D" id="6.10.140.1430">
    <property type="match status" value="1"/>
</dbReference>